<evidence type="ECO:0000313" key="4">
    <source>
        <dbReference type="Proteomes" id="UP000190626"/>
    </source>
</evidence>
<feature type="domain" description="Glycosyltransferase 2-like" evidence="2">
    <location>
        <begin position="44"/>
        <end position="188"/>
    </location>
</feature>
<dbReference type="Pfam" id="PF00535">
    <property type="entry name" value="Glycos_transf_2"/>
    <property type="match status" value="1"/>
</dbReference>
<gene>
    <name evidence="3" type="ORF">BC351_31945</name>
</gene>
<reference evidence="4" key="1">
    <citation type="submission" date="2016-07" db="EMBL/GenBank/DDBJ databases">
        <authorList>
            <person name="Florea S."/>
            <person name="Webb J.S."/>
            <person name="Jaromczyk J."/>
            <person name="Schardl C.L."/>
        </authorList>
    </citation>
    <scope>NUCLEOTIDE SEQUENCE [LARGE SCALE GENOMIC DNA]</scope>
    <source>
        <strain evidence="4">CY1</strain>
    </source>
</reference>
<keyword evidence="4" id="KW-1185">Reference proteome</keyword>
<dbReference type="EMBL" id="MBTG01000024">
    <property type="protein sequence ID" value="OPH53093.1"/>
    <property type="molecule type" value="Genomic_DNA"/>
</dbReference>
<dbReference type="Gene3D" id="3.90.550.10">
    <property type="entry name" value="Spore Coat Polysaccharide Biosynthesis Protein SpsA, Chain A"/>
    <property type="match status" value="1"/>
</dbReference>
<dbReference type="CDD" id="cd00761">
    <property type="entry name" value="Glyco_tranf_GTA_type"/>
    <property type="match status" value="1"/>
</dbReference>
<accession>A0A1V4HFI1</accession>
<dbReference type="SUPFAM" id="SSF53448">
    <property type="entry name" value="Nucleotide-diphospho-sugar transferases"/>
    <property type="match status" value="1"/>
</dbReference>
<dbReference type="GO" id="GO:0016758">
    <property type="term" value="F:hexosyltransferase activity"/>
    <property type="evidence" value="ECO:0007669"/>
    <property type="project" value="UniProtKB-ARBA"/>
</dbReference>
<comment type="caution">
    <text evidence="3">The sequence shown here is derived from an EMBL/GenBank/DDBJ whole genome shotgun (WGS) entry which is preliminary data.</text>
</comment>
<proteinExistence type="inferred from homology"/>
<comment type="similarity">
    <text evidence="1">Belongs to the glycosyltransferase 2 family.</text>
</comment>
<protein>
    <recommendedName>
        <fullName evidence="2">Glycosyltransferase 2-like domain-containing protein</fullName>
    </recommendedName>
</protein>
<name>A0A1V4HFI1_9BACL</name>
<dbReference type="Proteomes" id="UP000190626">
    <property type="component" value="Unassembled WGS sequence"/>
</dbReference>
<dbReference type="STRING" id="1469647.BC351_31945"/>
<dbReference type="AlphaFoldDB" id="A0A1V4HFI1"/>
<dbReference type="OrthoDB" id="2850014at2"/>
<evidence type="ECO:0000256" key="1">
    <source>
        <dbReference type="ARBA" id="ARBA00006739"/>
    </source>
</evidence>
<dbReference type="InterPro" id="IPR029044">
    <property type="entry name" value="Nucleotide-diphossugar_trans"/>
</dbReference>
<dbReference type="InterPro" id="IPR001173">
    <property type="entry name" value="Glyco_trans_2-like"/>
</dbReference>
<dbReference type="PANTHER" id="PTHR22916:SF3">
    <property type="entry name" value="UDP-GLCNAC:BETAGAL BETA-1,3-N-ACETYLGLUCOSAMINYLTRANSFERASE-LIKE PROTEIN 1"/>
    <property type="match status" value="1"/>
</dbReference>
<dbReference type="PANTHER" id="PTHR22916">
    <property type="entry name" value="GLYCOSYLTRANSFERASE"/>
    <property type="match status" value="1"/>
</dbReference>
<evidence type="ECO:0000313" key="3">
    <source>
        <dbReference type="EMBL" id="OPH53093.1"/>
    </source>
</evidence>
<dbReference type="RefSeq" id="WP_079415942.1">
    <property type="nucleotide sequence ID" value="NZ_MBTG01000024.1"/>
</dbReference>
<organism evidence="3 4">
    <name type="scientific">Paenibacillus ferrarius</name>
    <dbReference type="NCBI Taxonomy" id="1469647"/>
    <lineage>
        <taxon>Bacteria</taxon>
        <taxon>Bacillati</taxon>
        <taxon>Bacillota</taxon>
        <taxon>Bacilli</taxon>
        <taxon>Bacillales</taxon>
        <taxon>Paenibacillaceae</taxon>
        <taxon>Paenibacillus</taxon>
    </lineage>
</organism>
<evidence type="ECO:0000259" key="2">
    <source>
        <dbReference type="Pfam" id="PF00535"/>
    </source>
</evidence>
<sequence>MNFWKNKNVHFDYLKLTAKVYLLKRATWLRRIYTKNMYMNPSFTILIPTFNHGYLLKYALDSILLQTNQNFEVFIICDGAVIEGRKTAWRYAFSDPRFNVVDRPKGDRHGEAYRHEALLSAKGKFVCYLGDDDLWFPDHLHQIEQALATCDFVHSRHTGVNDQNQVFSHYDSIENVEIRQRMLNQKFNIFGPTVVGHRMETYRRLQEGWAPGPSDIWSDLNMWRKFIRLEEINFATIPAVTALFLPSPFRLKMTLKEREEEMAMWAEKIRSSTFRNSLQ</sequence>